<proteinExistence type="inferred from homology"/>
<evidence type="ECO:0000256" key="1">
    <source>
        <dbReference type="ARBA" id="ARBA00009480"/>
    </source>
</evidence>
<feature type="domain" description="T-SNARE coiled-coil homology" evidence="3">
    <location>
        <begin position="264"/>
        <end position="326"/>
    </location>
</feature>
<dbReference type="InterPro" id="IPR000727">
    <property type="entry name" value="T_SNARE_dom"/>
</dbReference>
<dbReference type="PROSITE" id="PS50192">
    <property type="entry name" value="T_SNARE"/>
    <property type="match status" value="1"/>
</dbReference>
<sequence>MFERNKKSTNTFEESNLALPSRTSPLSSAPNELDGCSTNSATFIPTNSGTDWQAKTDRRTLFGAVTSRDSVPYPKEYVDTDSRQPLNIQNPAYTSDEREEDQEIASLKQQIRAHKQNTLISSRNAVQKLKEIEESAANTMKMLGEQSSSIASVDRSLDLAKAHSDTASAQANELRQINRSMFAIHIKNPFNKSSQERNELEALQKDRAAHVEERNDIRQYEYSSKQRLDKAQRIAGRISEGTSSSRRSKVDRHIYQFEADEEDDALEDGYEQNIDFMSDSLGRLKNSALTMKEEVELQNERLDKINRKVEPLTERVATTTHKLNSIR</sequence>
<dbReference type="PANTHER" id="PTHR19305:SF9">
    <property type="entry name" value="SYNAPTOSOMAL-ASSOCIATED PROTEIN 29"/>
    <property type="match status" value="1"/>
</dbReference>
<feature type="compositionally biased region" description="Polar residues" evidence="2">
    <location>
        <begin position="21"/>
        <end position="51"/>
    </location>
</feature>
<accession>A0A8H7PZE6</accession>
<dbReference type="AlphaFoldDB" id="A0A8H7PZE6"/>
<evidence type="ECO:0000313" key="5">
    <source>
        <dbReference type="Proteomes" id="UP000654370"/>
    </source>
</evidence>
<evidence type="ECO:0000313" key="4">
    <source>
        <dbReference type="EMBL" id="KAG2182239.1"/>
    </source>
</evidence>
<organism evidence="4 5">
    <name type="scientific">Mortierella isabellina</name>
    <name type="common">Filamentous fungus</name>
    <name type="synonym">Umbelopsis isabellina</name>
    <dbReference type="NCBI Taxonomy" id="91625"/>
    <lineage>
        <taxon>Eukaryota</taxon>
        <taxon>Fungi</taxon>
        <taxon>Fungi incertae sedis</taxon>
        <taxon>Mucoromycota</taxon>
        <taxon>Mucoromycotina</taxon>
        <taxon>Umbelopsidomycetes</taxon>
        <taxon>Umbelopsidales</taxon>
        <taxon>Umbelopsidaceae</taxon>
        <taxon>Umbelopsis</taxon>
    </lineage>
</organism>
<dbReference type="EMBL" id="JAEPQZ010000004">
    <property type="protein sequence ID" value="KAG2182239.1"/>
    <property type="molecule type" value="Genomic_DNA"/>
</dbReference>
<dbReference type="PANTHER" id="PTHR19305">
    <property type="entry name" value="SYNAPTOSOMAL ASSOCIATED PROTEIN"/>
    <property type="match status" value="1"/>
</dbReference>
<keyword evidence="5" id="KW-1185">Reference proteome</keyword>
<dbReference type="Gene3D" id="1.20.5.110">
    <property type="match status" value="2"/>
</dbReference>
<feature type="region of interest" description="Disordered" evidence="2">
    <location>
        <begin position="1"/>
        <end position="51"/>
    </location>
</feature>
<dbReference type="SMART" id="SM00397">
    <property type="entry name" value="t_SNARE"/>
    <property type="match status" value="2"/>
</dbReference>
<dbReference type="OrthoDB" id="18679at2759"/>
<comment type="similarity">
    <text evidence="1">Belongs to the SNAP-25 family.</text>
</comment>
<reference evidence="4" key="1">
    <citation type="submission" date="2020-12" db="EMBL/GenBank/DDBJ databases">
        <title>Metabolic potential, ecology and presence of endohyphal bacteria is reflected in genomic diversity of Mucoromycotina.</title>
        <authorList>
            <person name="Muszewska A."/>
            <person name="Okrasinska A."/>
            <person name="Steczkiewicz K."/>
            <person name="Drgas O."/>
            <person name="Orlowska M."/>
            <person name="Perlinska-Lenart U."/>
            <person name="Aleksandrzak-Piekarczyk T."/>
            <person name="Szatraj K."/>
            <person name="Zielenkiewicz U."/>
            <person name="Pilsyk S."/>
            <person name="Malc E."/>
            <person name="Mieczkowski P."/>
            <person name="Kruszewska J.S."/>
            <person name="Biernat P."/>
            <person name="Pawlowska J."/>
        </authorList>
    </citation>
    <scope>NUCLEOTIDE SEQUENCE</scope>
    <source>
        <strain evidence="4">WA0000067209</strain>
    </source>
</reference>
<dbReference type="GO" id="GO:0019905">
    <property type="term" value="F:syntaxin binding"/>
    <property type="evidence" value="ECO:0007669"/>
    <property type="project" value="TreeGrafter"/>
</dbReference>
<dbReference type="Proteomes" id="UP000654370">
    <property type="component" value="Unassembled WGS sequence"/>
</dbReference>
<dbReference type="GO" id="GO:0005886">
    <property type="term" value="C:plasma membrane"/>
    <property type="evidence" value="ECO:0007669"/>
    <property type="project" value="TreeGrafter"/>
</dbReference>
<dbReference type="GO" id="GO:0005484">
    <property type="term" value="F:SNAP receptor activity"/>
    <property type="evidence" value="ECO:0007669"/>
    <property type="project" value="TreeGrafter"/>
</dbReference>
<gene>
    <name evidence="4" type="ORF">INT43_007166</name>
</gene>
<comment type="caution">
    <text evidence="4">The sequence shown here is derived from an EMBL/GenBank/DDBJ whole genome shotgun (WGS) entry which is preliminary data.</text>
</comment>
<dbReference type="SUPFAM" id="SSF58038">
    <property type="entry name" value="SNARE fusion complex"/>
    <property type="match status" value="2"/>
</dbReference>
<dbReference type="GO" id="GO:0031201">
    <property type="term" value="C:SNARE complex"/>
    <property type="evidence" value="ECO:0007669"/>
    <property type="project" value="TreeGrafter"/>
</dbReference>
<dbReference type="GO" id="GO:0006906">
    <property type="term" value="P:vesicle fusion"/>
    <property type="evidence" value="ECO:0007669"/>
    <property type="project" value="TreeGrafter"/>
</dbReference>
<dbReference type="GO" id="GO:0006887">
    <property type="term" value="P:exocytosis"/>
    <property type="evidence" value="ECO:0007669"/>
    <property type="project" value="TreeGrafter"/>
</dbReference>
<evidence type="ECO:0000256" key="2">
    <source>
        <dbReference type="SAM" id="MobiDB-lite"/>
    </source>
</evidence>
<name>A0A8H7PZE6_MORIS</name>
<protein>
    <recommendedName>
        <fullName evidence="3">t-SNARE coiled-coil homology domain-containing protein</fullName>
    </recommendedName>
</protein>
<evidence type="ECO:0000259" key="3">
    <source>
        <dbReference type="PROSITE" id="PS50192"/>
    </source>
</evidence>